<dbReference type="AlphaFoldDB" id="A0A7K3NN65"/>
<gene>
    <name evidence="1" type="ORF">G3N56_12930</name>
</gene>
<dbReference type="Proteomes" id="UP000469724">
    <property type="component" value="Unassembled WGS sequence"/>
</dbReference>
<evidence type="ECO:0000313" key="2">
    <source>
        <dbReference type="Proteomes" id="UP000469724"/>
    </source>
</evidence>
<evidence type="ECO:0000313" key="1">
    <source>
        <dbReference type="EMBL" id="NDY57634.1"/>
    </source>
</evidence>
<name>A0A7K3NN65_9BACT</name>
<dbReference type="EMBL" id="JAAGRQ010000055">
    <property type="protein sequence ID" value="NDY57634.1"/>
    <property type="molecule type" value="Genomic_DNA"/>
</dbReference>
<reference evidence="1 2" key="1">
    <citation type="submission" date="2020-02" db="EMBL/GenBank/DDBJ databases">
        <title>Comparative genomics of sulfur disproportionating microorganisms.</title>
        <authorList>
            <person name="Ward L.M."/>
            <person name="Bertran E."/>
            <person name="Johnston D.T."/>
        </authorList>
    </citation>
    <scope>NUCLEOTIDE SEQUENCE [LARGE SCALE GENOMIC DNA]</scope>
    <source>
        <strain evidence="1 2">DSM 3696</strain>
    </source>
</reference>
<protein>
    <submittedName>
        <fullName evidence="1">Uncharacterized protein</fullName>
    </submittedName>
</protein>
<accession>A0A7K3NN65</accession>
<comment type="caution">
    <text evidence="1">The sequence shown here is derived from an EMBL/GenBank/DDBJ whole genome shotgun (WGS) entry which is preliminary data.</text>
</comment>
<dbReference type="RefSeq" id="WP_163302719.1">
    <property type="nucleotide sequence ID" value="NZ_JAAGRQ010000055.1"/>
</dbReference>
<organism evidence="1 2">
    <name type="scientific">Desulfolutivibrio sulfodismutans</name>
    <dbReference type="NCBI Taxonomy" id="63561"/>
    <lineage>
        <taxon>Bacteria</taxon>
        <taxon>Pseudomonadati</taxon>
        <taxon>Thermodesulfobacteriota</taxon>
        <taxon>Desulfovibrionia</taxon>
        <taxon>Desulfovibrionales</taxon>
        <taxon>Desulfovibrionaceae</taxon>
        <taxon>Desulfolutivibrio</taxon>
    </lineage>
</organism>
<proteinExistence type="predicted"/>
<keyword evidence="2" id="KW-1185">Reference proteome</keyword>
<sequence length="124" mass="13400">MTKAVIPAQALELARKAAARVRELEAKADEALHGRGDTAGHRGLMIEKCETLADLPEAVEQLASEADTPAAEEFLSGLADFARRAGQAMDLGSIFYMTALLYPEDYVAGEKNDLERFLDGFDAV</sequence>